<keyword evidence="3" id="KW-0378">Hydrolase</keyword>
<reference evidence="5 6" key="1">
    <citation type="submission" date="2020-08" db="EMBL/GenBank/DDBJ databases">
        <title>Genome public.</title>
        <authorList>
            <person name="Liu C."/>
            <person name="Sun Q."/>
        </authorList>
    </citation>
    <scope>NUCLEOTIDE SEQUENCE [LARGE SCALE GENOMIC DNA]</scope>
    <source>
        <strain evidence="5 6">NSJ-6</strain>
    </source>
</reference>
<dbReference type="Pfam" id="PF04586">
    <property type="entry name" value="Peptidase_S78"/>
    <property type="match status" value="1"/>
</dbReference>
<comment type="caution">
    <text evidence="5">The sequence shown here is derived from an EMBL/GenBank/DDBJ whole genome shotgun (WGS) entry which is preliminary data.</text>
</comment>
<evidence type="ECO:0000256" key="3">
    <source>
        <dbReference type="ARBA" id="ARBA00022801"/>
    </source>
</evidence>
<gene>
    <name evidence="5" type="ORF">H8S20_08240</name>
</gene>
<protein>
    <submittedName>
        <fullName evidence="5">HK97 family phage prohead protease</fullName>
    </submittedName>
</protein>
<sequence>MRIEIRNNSVILDGYVNAVDRESKPIPSVKGRFVEKIKPGAFQRSLERRANVDLLLNHNDKRKLGSTEEGNLELFEDNIGLRAICTITDSEVIEKAKNNQLRGWSFGFYAEKDHWETSENGYEKRTVEELDLFEVTIVDNTRNPAYSATSIEMRDDKEILTENRVIDFKAIIVDESKNKEERTNIDYSKYENEIESFKKS</sequence>
<evidence type="ECO:0000259" key="4">
    <source>
        <dbReference type="Pfam" id="PF04586"/>
    </source>
</evidence>
<keyword evidence="6" id="KW-1185">Reference proteome</keyword>
<evidence type="ECO:0000313" key="6">
    <source>
        <dbReference type="Proteomes" id="UP000596929"/>
    </source>
</evidence>
<dbReference type="RefSeq" id="WP_186859813.1">
    <property type="nucleotide sequence ID" value="NZ_JACOOO010000015.1"/>
</dbReference>
<dbReference type="InterPro" id="IPR006433">
    <property type="entry name" value="Prohead_protease"/>
</dbReference>
<dbReference type="InterPro" id="IPR054613">
    <property type="entry name" value="Peptidase_S78_dom"/>
</dbReference>
<dbReference type="Proteomes" id="UP000596929">
    <property type="component" value="Unassembled WGS sequence"/>
</dbReference>
<dbReference type="EMBL" id="JACOOO010000015">
    <property type="protein sequence ID" value="MBC5628878.1"/>
    <property type="molecule type" value="Genomic_DNA"/>
</dbReference>
<evidence type="ECO:0000313" key="5">
    <source>
        <dbReference type="EMBL" id="MBC5628878.1"/>
    </source>
</evidence>
<keyword evidence="2 5" id="KW-0645">Protease</keyword>
<feature type="domain" description="Prohead serine protease" evidence="4">
    <location>
        <begin position="7"/>
        <end position="155"/>
    </location>
</feature>
<keyword evidence="1" id="KW-1188">Viral release from host cell</keyword>
<name>A0ABR7DDF0_9CLOT</name>
<accession>A0ABR7DDF0</accession>
<dbReference type="GO" id="GO:0006508">
    <property type="term" value="P:proteolysis"/>
    <property type="evidence" value="ECO:0007669"/>
    <property type="project" value="UniProtKB-KW"/>
</dbReference>
<dbReference type="NCBIfam" id="TIGR01543">
    <property type="entry name" value="proheadase_HK97"/>
    <property type="match status" value="1"/>
</dbReference>
<evidence type="ECO:0000256" key="1">
    <source>
        <dbReference type="ARBA" id="ARBA00022612"/>
    </source>
</evidence>
<proteinExistence type="predicted"/>
<dbReference type="GO" id="GO:0008233">
    <property type="term" value="F:peptidase activity"/>
    <property type="evidence" value="ECO:0007669"/>
    <property type="project" value="UniProtKB-KW"/>
</dbReference>
<organism evidence="5 6">
    <name type="scientific">Clostridium hominis</name>
    <dbReference type="NCBI Taxonomy" id="2763036"/>
    <lineage>
        <taxon>Bacteria</taxon>
        <taxon>Bacillati</taxon>
        <taxon>Bacillota</taxon>
        <taxon>Clostridia</taxon>
        <taxon>Eubacteriales</taxon>
        <taxon>Clostridiaceae</taxon>
        <taxon>Clostridium</taxon>
    </lineage>
</organism>
<evidence type="ECO:0000256" key="2">
    <source>
        <dbReference type="ARBA" id="ARBA00022670"/>
    </source>
</evidence>